<sequence>MRAPRQLMFWVAVGGVSIISTTLFNIAADRLPIPGLQTLNAYNTRRNG</sequence>
<evidence type="ECO:0000313" key="3">
    <source>
        <dbReference type="Proteomes" id="UP001232536"/>
    </source>
</evidence>
<evidence type="ECO:0008006" key="4">
    <source>
        <dbReference type="Google" id="ProtNLM"/>
    </source>
</evidence>
<comment type="caution">
    <text evidence="2">The sequence shown here is derived from an EMBL/GenBank/DDBJ whole genome shotgun (WGS) entry which is preliminary data.</text>
</comment>
<dbReference type="EMBL" id="JAUQYP010000001">
    <property type="protein sequence ID" value="MDO8107142.1"/>
    <property type="molecule type" value="Genomic_DNA"/>
</dbReference>
<keyword evidence="1" id="KW-1133">Transmembrane helix</keyword>
<evidence type="ECO:0000313" key="2">
    <source>
        <dbReference type="EMBL" id="MDO8107142.1"/>
    </source>
</evidence>
<feature type="transmembrane region" description="Helical" evidence="1">
    <location>
        <begin position="7"/>
        <end position="28"/>
    </location>
</feature>
<name>A0ABT9DDR0_9CELL</name>
<dbReference type="Proteomes" id="UP001232536">
    <property type="component" value="Unassembled WGS sequence"/>
</dbReference>
<keyword evidence="3" id="KW-1185">Reference proteome</keyword>
<gene>
    <name evidence="2" type="ORF">Q6348_08025</name>
</gene>
<accession>A0ABT9DDR0</accession>
<dbReference type="RefSeq" id="WP_304600776.1">
    <property type="nucleotide sequence ID" value="NZ_JAUQYP010000001.1"/>
</dbReference>
<reference evidence="2 3" key="1">
    <citation type="submission" date="2023-07" db="EMBL/GenBank/DDBJ databases">
        <title>Description of novel actinomycetes strains, isolated from tidal flat sediment.</title>
        <authorList>
            <person name="Lu C."/>
        </authorList>
    </citation>
    <scope>NUCLEOTIDE SEQUENCE [LARGE SCALE GENOMIC DNA]</scope>
    <source>
        <strain evidence="2 3">SYSU T00b441</strain>
    </source>
</reference>
<keyword evidence="1" id="KW-0472">Membrane</keyword>
<evidence type="ECO:0000256" key="1">
    <source>
        <dbReference type="SAM" id="Phobius"/>
    </source>
</evidence>
<keyword evidence="1" id="KW-0812">Transmembrane</keyword>
<protein>
    <recommendedName>
        <fullName evidence="4">Major facilitator superfamily (MFS) profile domain-containing protein</fullName>
    </recommendedName>
</protein>
<proteinExistence type="predicted"/>
<organism evidence="2 3">
    <name type="scientific">Actinotalea lenta</name>
    <dbReference type="NCBI Taxonomy" id="3064654"/>
    <lineage>
        <taxon>Bacteria</taxon>
        <taxon>Bacillati</taxon>
        <taxon>Actinomycetota</taxon>
        <taxon>Actinomycetes</taxon>
        <taxon>Micrococcales</taxon>
        <taxon>Cellulomonadaceae</taxon>
        <taxon>Actinotalea</taxon>
    </lineage>
</organism>